<evidence type="ECO:0000256" key="2">
    <source>
        <dbReference type="ARBA" id="ARBA00023125"/>
    </source>
</evidence>
<keyword evidence="2 4" id="KW-0238">DNA-binding</keyword>
<dbReference type="InterPro" id="IPR050109">
    <property type="entry name" value="HTH-type_TetR-like_transc_reg"/>
</dbReference>
<dbReference type="AlphaFoldDB" id="A0A846VYT4"/>
<dbReference type="FunFam" id="1.10.10.60:FF:000141">
    <property type="entry name" value="TetR family transcriptional regulator"/>
    <property type="match status" value="1"/>
</dbReference>
<dbReference type="Pfam" id="PF00440">
    <property type="entry name" value="TetR_N"/>
    <property type="match status" value="1"/>
</dbReference>
<evidence type="ECO:0000256" key="1">
    <source>
        <dbReference type="ARBA" id="ARBA00023015"/>
    </source>
</evidence>
<organism evidence="7 8">
    <name type="scientific">Nocardia coubleae</name>
    <dbReference type="NCBI Taxonomy" id="356147"/>
    <lineage>
        <taxon>Bacteria</taxon>
        <taxon>Bacillati</taxon>
        <taxon>Actinomycetota</taxon>
        <taxon>Actinomycetes</taxon>
        <taxon>Mycobacteriales</taxon>
        <taxon>Nocardiaceae</taxon>
        <taxon>Nocardia</taxon>
    </lineage>
</organism>
<feature type="DNA-binding region" description="H-T-H motif" evidence="4">
    <location>
        <begin position="34"/>
        <end position="53"/>
    </location>
</feature>
<dbReference type="PROSITE" id="PS50977">
    <property type="entry name" value="HTH_TETR_2"/>
    <property type="match status" value="1"/>
</dbReference>
<evidence type="ECO:0000256" key="4">
    <source>
        <dbReference type="PROSITE-ProRule" id="PRU00335"/>
    </source>
</evidence>
<dbReference type="PRINTS" id="PR00455">
    <property type="entry name" value="HTHTETR"/>
</dbReference>
<dbReference type="Proteomes" id="UP000572007">
    <property type="component" value="Unassembled WGS sequence"/>
</dbReference>
<sequence length="215" mass="23417">MPRNRRPQNREEKQEEIIAAARRLLIDDGFDSASTARIAKSAGVTVNTIYWYFQDKDELLIAVLDRILAEALATYAEIDGLPLNEQLLWVVDQLEQLHGLVNTVHARVATSHSVAAWHTGFHQLAGALFADNLRAAGVAETDLAAMSAIGTFVIEGLLTHQHDDVDKRAVIDLLVRSLTATSGPPKVASSDVAAAQAHRAPARRISSDSRGDREP</sequence>
<dbReference type="RefSeq" id="WP_084456811.1">
    <property type="nucleotide sequence ID" value="NZ_JAAXOM010000001.1"/>
</dbReference>
<dbReference type="Gene3D" id="1.10.357.10">
    <property type="entry name" value="Tetracycline Repressor, domain 2"/>
    <property type="match status" value="1"/>
</dbReference>
<dbReference type="GO" id="GO:0045892">
    <property type="term" value="P:negative regulation of DNA-templated transcription"/>
    <property type="evidence" value="ECO:0007669"/>
    <property type="project" value="UniProtKB-ARBA"/>
</dbReference>
<proteinExistence type="predicted"/>
<name>A0A846VYT4_9NOCA</name>
<keyword evidence="3" id="KW-0804">Transcription</keyword>
<gene>
    <name evidence="7" type="ORF">HGA10_01570</name>
</gene>
<dbReference type="InterPro" id="IPR001647">
    <property type="entry name" value="HTH_TetR"/>
</dbReference>
<keyword evidence="1" id="KW-0805">Transcription regulation</keyword>
<protein>
    <submittedName>
        <fullName evidence="7">TetR/AcrR family transcriptional regulator</fullName>
    </submittedName>
</protein>
<keyword evidence="8" id="KW-1185">Reference proteome</keyword>
<dbReference type="GO" id="GO:0003700">
    <property type="term" value="F:DNA-binding transcription factor activity"/>
    <property type="evidence" value="ECO:0007669"/>
    <property type="project" value="TreeGrafter"/>
</dbReference>
<feature type="region of interest" description="Disordered" evidence="5">
    <location>
        <begin position="182"/>
        <end position="215"/>
    </location>
</feature>
<feature type="domain" description="HTH tetR-type" evidence="6">
    <location>
        <begin position="11"/>
        <end position="71"/>
    </location>
</feature>
<evidence type="ECO:0000313" key="8">
    <source>
        <dbReference type="Proteomes" id="UP000572007"/>
    </source>
</evidence>
<dbReference type="GO" id="GO:0000976">
    <property type="term" value="F:transcription cis-regulatory region binding"/>
    <property type="evidence" value="ECO:0007669"/>
    <property type="project" value="TreeGrafter"/>
</dbReference>
<accession>A0A846VYT4</accession>
<evidence type="ECO:0000256" key="5">
    <source>
        <dbReference type="SAM" id="MobiDB-lite"/>
    </source>
</evidence>
<dbReference type="InterPro" id="IPR009057">
    <property type="entry name" value="Homeodomain-like_sf"/>
</dbReference>
<dbReference type="SUPFAM" id="SSF46689">
    <property type="entry name" value="Homeodomain-like"/>
    <property type="match status" value="1"/>
</dbReference>
<evidence type="ECO:0000259" key="6">
    <source>
        <dbReference type="PROSITE" id="PS50977"/>
    </source>
</evidence>
<comment type="caution">
    <text evidence="7">The sequence shown here is derived from an EMBL/GenBank/DDBJ whole genome shotgun (WGS) entry which is preliminary data.</text>
</comment>
<evidence type="ECO:0000256" key="3">
    <source>
        <dbReference type="ARBA" id="ARBA00023163"/>
    </source>
</evidence>
<reference evidence="7 8" key="1">
    <citation type="submission" date="2020-04" db="EMBL/GenBank/DDBJ databases">
        <title>MicrobeNet Type strains.</title>
        <authorList>
            <person name="Nicholson A.C."/>
        </authorList>
    </citation>
    <scope>NUCLEOTIDE SEQUENCE [LARGE SCALE GENOMIC DNA]</scope>
    <source>
        <strain evidence="7 8">DSM 44960</strain>
    </source>
</reference>
<dbReference type="EMBL" id="JAAXOM010000001">
    <property type="protein sequence ID" value="NKX86002.1"/>
    <property type="molecule type" value="Genomic_DNA"/>
</dbReference>
<dbReference type="PANTHER" id="PTHR30055:SF234">
    <property type="entry name" value="HTH-TYPE TRANSCRIPTIONAL REGULATOR BETI"/>
    <property type="match status" value="1"/>
</dbReference>
<evidence type="ECO:0000313" key="7">
    <source>
        <dbReference type="EMBL" id="NKX86002.1"/>
    </source>
</evidence>
<feature type="compositionally biased region" description="Basic and acidic residues" evidence="5">
    <location>
        <begin position="205"/>
        <end position="215"/>
    </location>
</feature>
<dbReference type="PANTHER" id="PTHR30055">
    <property type="entry name" value="HTH-TYPE TRANSCRIPTIONAL REGULATOR RUTR"/>
    <property type="match status" value="1"/>
</dbReference>